<dbReference type="PANTHER" id="PTHR47219">
    <property type="entry name" value="RAB GTPASE-ACTIVATING PROTEIN 1-LIKE"/>
    <property type="match status" value="1"/>
</dbReference>
<dbReference type="InterPro" id="IPR000195">
    <property type="entry name" value="Rab-GAP-TBC_dom"/>
</dbReference>
<feature type="compositionally biased region" description="Acidic residues" evidence="1">
    <location>
        <begin position="85"/>
        <end position="95"/>
    </location>
</feature>
<evidence type="ECO:0000259" key="2">
    <source>
        <dbReference type="PROSITE" id="PS50086"/>
    </source>
</evidence>
<dbReference type="Gene3D" id="1.10.8.270">
    <property type="entry name" value="putative rabgap domain of human tbc1 domain family member 14 like domains"/>
    <property type="match status" value="1"/>
</dbReference>
<organism evidence="3 4">
    <name type="scientific">Cytospora paraplurivora</name>
    <dbReference type="NCBI Taxonomy" id="2898453"/>
    <lineage>
        <taxon>Eukaryota</taxon>
        <taxon>Fungi</taxon>
        <taxon>Dikarya</taxon>
        <taxon>Ascomycota</taxon>
        <taxon>Pezizomycotina</taxon>
        <taxon>Sordariomycetes</taxon>
        <taxon>Sordariomycetidae</taxon>
        <taxon>Diaporthales</taxon>
        <taxon>Cytosporaceae</taxon>
        <taxon>Cytospora</taxon>
    </lineage>
</organism>
<feature type="compositionally biased region" description="Basic and acidic residues" evidence="1">
    <location>
        <begin position="1"/>
        <end position="10"/>
    </location>
</feature>
<protein>
    <recommendedName>
        <fullName evidence="2">Rab-GAP TBC domain-containing protein</fullName>
    </recommendedName>
</protein>
<feature type="compositionally biased region" description="Basic and acidic residues" evidence="1">
    <location>
        <begin position="281"/>
        <end position="292"/>
    </location>
</feature>
<evidence type="ECO:0000256" key="1">
    <source>
        <dbReference type="SAM" id="MobiDB-lite"/>
    </source>
</evidence>
<dbReference type="SMART" id="SM00164">
    <property type="entry name" value="TBC"/>
    <property type="match status" value="1"/>
</dbReference>
<feature type="domain" description="Rab-GAP TBC" evidence="2">
    <location>
        <begin position="978"/>
        <end position="1230"/>
    </location>
</feature>
<feature type="compositionally biased region" description="Low complexity" evidence="1">
    <location>
        <begin position="175"/>
        <end position="193"/>
    </location>
</feature>
<feature type="region of interest" description="Disordered" evidence="1">
    <location>
        <begin position="1045"/>
        <end position="1075"/>
    </location>
</feature>
<dbReference type="InterPro" id="IPR050302">
    <property type="entry name" value="Rab_GAP_TBC_domain"/>
</dbReference>
<feature type="compositionally biased region" description="Basic and acidic residues" evidence="1">
    <location>
        <begin position="216"/>
        <end position="228"/>
    </location>
</feature>
<dbReference type="InterPro" id="IPR035969">
    <property type="entry name" value="Rab-GAP_TBC_sf"/>
</dbReference>
<dbReference type="PANTHER" id="PTHR47219:SF20">
    <property type="entry name" value="TBC1 DOMAIN FAMILY MEMBER 2B"/>
    <property type="match status" value="1"/>
</dbReference>
<gene>
    <name evidence="3" type="ORF">SLS53_000709</name>
</gene>
<dbReference type="Gene3D" id="1.10.472.80">
    <property type="entry name" value="Ypt/Rab-GAP domain of gyp1p, domain 3"/>
    <property type="match status" value="1"/>
</dbReference>
<feature type="region of interest" description="Disordered" evidence="1">
    <location>
        <begin position="1"/>
        <end position="35"/>
    </location>
</feature>
<comment type="caution">
    <text evidence="3">The sequence shown here is derived from an EMBL/GenBank/DDBJ whole genome shotgun (WGS) entry which is preliminary data.</text>
</comment>
<accession>A0AAN9UJD3</accession>
<feature type="compositionally biased region" description="Low complexity" evidence="1">
    <location>
        <begin position="144"/>
        <end position="159"/>
    </location>
</feature>
<feature type="region of interest" description="Disordered" evidence="1">
    <location>
        <begin position="1339"/>
        <end position="1369"/>
    </location>
</feature>
<name>A0AAN9UJD3_9PEZI</name>
<feature type="compositionally biased region" description="Basic and acidic residues" evidence="1">
    <location>
        <begin position="790"/>
        <end position="808"/>
    </location>
</feature>
<feature type="compositionally biased region" description="Polar residues" evidence="1">
    <location>
        <begin position="1054"/>
        <end position="1072"/>
    </location>
</feature>
<feature type="region of interest" description="Disordered" evidence="1">
    <location>
        <begin position="118"/>
        <end position="359"/>
    </location>
</feature>
<reference evidence="3 4" key="1">
    <citation type="journal article" date="2023" name="PLoS ONE">
        <title>Cytospora paraplurivora sp. nov. isolated from orchards with fruit tree decline syndrome in Ontario, Canada.</title>
        <authorList>
            <person name="Ilyukhin E."/>
            <person name="Nguyen H.D.T."/>
            <person name="Castle A.J."/>
            <person name="Ellouze W."/>
        </authorList>
    </citation>
    <scope>NUCLEOTIDE SEQUENCE [LARGE SCALE GENOMIC DNA]</scope>
    <source>
        <strain evidence="3 4">FDS-564</strain>
    </source>
</reference>
<dbReference type="EMBL" id="JAJSPL020000002">
    <property type="protein sequence ID" value="KAK7748687.1"/>
    <property type="molecule type" value="Genomic_DNA"/>
</dbReference>
<keyword evidence="4" id="KW-1185">Reference proteome</keyword>
<feature type="compositionally biased region" description="Polar residues" evidence="1">
    <location>
        <begin position="298"/>
        <end position="318"/>
    </location>
</feature>
<feature type="compositionally biased region" description="Basic and acidic residues" evidence="1">
    <location>
        <begin position="74"/>
        <end position="83"/>
    </location>
</feature>
<dbReference type="GO" id="GO:0031267">
    <property type="term" value="F:small GTPase binding"/>
    <property type="evidence" value="ECO:0007669"/>
    <property type="project" value="TreeGrafter"/>
</dbReference>
<feature type="non-terminal residue" evidence="3">
    <location>
        <position position="1"/>
    </location>
</feature>
<feature type="region of interest" description="Disordered" evidence="1">
    <location>
        <begin position="74"/>
        <end position="98"/>
    </location>
</feature>
<feature type="region of interest" description="Disordered" evidence="1">
    <location>
        <begin position="690"/>
        <end position="712"/>
    </location>
</feature>
<feature type="compositionally biased region" description="Basic residues" evidence="1">
    <location>
        <begin position="1350"/>
        <end position="1362"/>
    </location>
</feature>
<dbReference type="SUPFAM" id="SSF47923">
    <property type="entry name" value="Ypt/Rab-GAP domain of gyp1p"/>
    <property type="match status" value="2"/>
</dbReference>
<proteinExistence type="predicted"/>
<sequence>QEEEDQRRPPNTDGQGGMGPFNMDDSGADFGNVNREETLNIEIRGEHDTKDNKRTRFVLTGGSGHLEDFQNEFFKGHEPRQQAETDADADPEVQTEAEAQAAAVTVTAADDLQMQSQSQLLLRQRRQGSLASDWQFPPMAAPRYQQQQQQPHSHSNSQPYPQPQPQSGMHRARQPPHLQLHLQQHQQTLSQPLAGQFTPSPDLSDWDPTSPRPRQRRDQALLHTDPLDHHHHFNATPEIDPKQTAVPAPRQPNLAFSPFSPTKSRFPFFQRRKPSQTYEQHPADSDQAHDYVGKVSNEPGSTTGRSVAQPPYGSNQPQAQPPIPFNGAGPNRPFPITPTSPTFAGSEWESLPSHSQESFGNETIAGIAETADVPIAPDPIHPPYSIRSPQSATFSIGLYSHPLIPEDQSLDFSSDPPGNSRHEHAPAVTSGQTSKMYRPDSRQSGETAYSPSPEKLNFSRPRKPSLASLGRIDGFSATHLRPGTAKTSISESARGDSRPAASNHMPYNPGSRAGRHPSVASNMSTSSYASAAPDLYHKSSYDRLGPYRNVSQNAAAGNYMGLPHIVPQQSPQLNRLGPYAQQQQSPYLYEDELRSSMRSQLTSSSAQDTLFTDPERASLMTRRSSVFSNRLMNRRSSFFGPLDPTFDVRESLSVDDVMGLYEQGFNDSASEISRRLSSVDPDVPVVRLAPGRMNDHDDSRPGSAVSHSSEAASRLLEAMSQSNSMAVPGRSFPLNADGSVTIRDTNAFFRRSLASSLPNDMRFSFIQSEGPETADGILKADIDNLFETDSGGHNRHDSGKEVGPRNEEISPIEEVGPFNEDISSLEEVSPMTEEVSPMEGVGPRNGEIDPMESVEQRDEAMPLRDDVLLSLNKETLAIPLSPALAEMREIHPLHMQPVQGAPQPEDLDPNANDRYGFRKQNQYITREQYDEWNGPYTEYLARRKKKWETFLKENGLMTDKPNRFPQHSAKAKRFVRKGIPPEWRGAAWFYYAGGPKILANNRGVYDKLLKQVEAGDLKEVCREDIERDLYRTFPDNVRFRRKATTALTGEESRSPSPAHSRNHSTQSANPTPRASDPTIIASLRRVLSAFAIFNPTIGYCQSLNFLGGMLLLFVETEEQAFWLLNIITRVYLPGTHEMSLEGSKVDLSVLMNELEAVLPNVWNKISDDGSGTGKRRPKRGRNHRQGIPSVNGENLPPVTLALTAWFMSCFIGTLPIETTLRVWDVFFYEGSKTLFRVALAIFKVGENEIKAISDPMEVFAVVQSLPRKMLDANALLEATFKRRSGLNHLTSEALDQQRAERKEKLHIQRKEAVAAASASPGIATAATIAVSRARKTDDMMSINSGDSANARRKHALFARRNKDRGQSDV</sequence>
<dbReference type="Pfam" id="PF00566">
    <property type="entry name" value="RabGAP-TBC"/>
    <property type="match status" value="1"/>
</dbReference>
<dbReference type="PROSITE" id="PS50086">
    <property type="entry name" value="TBC_RABGAP"/>
    <property type="match status" value="1"/>
</dbReference>
<evidence type="ECO:0000313" key="4">
    <source>
        <dbReference type="Proteomes" id="UP001320245"/>
    </source>
</evidence>
<feature type="region of interest" description="Disordered" evidence="1">
    <location>
        <begin position="1167"/>
        <end position="1191"/>
    </location>
</feature>
<feature type="region of interest" description="Disordered" evidence="1">
    <location>
        <begin position="788"/>
        <end position="814"/>
    </location>
</feature>
<evidence type="ECO:0000313" key="3">
    <source>
        <dbReference type="EMBL" id="KAK7748687.1"/>
    </source>
</evidence>
<feature type="compositionally biased region" description="Low complexity" evidence="1">
    <location>
        <begin position="118"/>
        <end position="130"/>
    </location>
</feature>
<feature type="region of interest" description="Disordered" evidence="1">
    <location>
        <begin position="407"/>
        <end position="525"/>
    </location>
</feature>
<dbReference type="Proteomes" id="UP001320245">
    <property type="component" value="Unassembled WGS sequence"/>
</dbReference>
<feature type="compositionally biased region" description="Basic residues" evidence="1">
    <location>
        <begin position="1173"/>
        <end position="1184"/>
    </location>
</feature>
<dbReference type="GO" id="GO:0005096">
    <property type="term" value="F:GTPase activator activity"/>
    <property type="evidence" value="ECO:0007669"/>
    <property type="project" value="TreeGrafter"/>
</dbReference>